<dbReference type="EMBL" id="JAVIJP010000053">
    <property type="protein sequence ID" value="KAL3624791.1"/>
    <property type="molecule type" value="Genomic_DNA"/>
</dbReference>
<proteinExistence type="predicted"/>
<gene>
    <name evidence="1" type="ORF">CASFOL_031459</name>
</gene>
<name>A0ABD3C6P0_9LAMI</name>
<evidence type="ECO:0000313" key="2">
    <source>
        <dbReference type="Proteomes" id="UP001632038"/>
    </source>
</evidence>
<keyword evidence="2" id="KW-1185">Reference proteome</keyword>
<dbReference type="Proteomes" id="UP001632038">
    <property type="component" value="Unassembled WGS sequence"/>
</dbReference>
<evidence type="ECO:0000313" key="1">
    <source>
        <dbReference type="EMBL" id="KAL3624791.1"/>
    </source>
</evidence>
<sequence length="125" mass="13993">MIPTTEKTPGITLYPRRVVIMDDRASTSTVEVTFWEDNCRAVDRNAELHQIVAVTATNASKFQRTNSMHVIHSMFFASKLKHSTKILLLSGDVQLTSTKATMCFVDPPIPDLQQLKESTDLSNLV</sequence>
<protein>
    <submittedName>
        <fullName evidence="1">Uncharacterized protein</fullName>
    </submittedName>
</protein>
<dbReference type="AlphaFoldDB" id="A0ABD3C6P0"/>
<dbReference type="InterPro" id="IPR012340">
    <property type="entry name" value="NA-bd_OB-fold"/>
</dbReference>
<accession>A0ABD3C6P0</accession>
<organism evidence="1 2">
    <name type="scientific">Castilleja foliolosa</name>
    <dbReference type="NCBI Taxonomy" id="1961234"/>
    <lineage>
        <taxon>Eukaryota</taxon>
        <taxon>Viridiplantae</taxon>
        <taxon>Streptophyta</taxon>
        <taxon>Embryophyta</taxon>
        <taxon>Tracheophyta</taxon>
        <taxon>Spermatophyta</taxon>
        <taxon>Magnoliopsida</taxon>
        <taxon>eudicotyledons</taxon>
        <taxon>Gunneridae</taxon>
        <taxon>Pentapetalae</taxon>
        <taxon>asterids</taxon>
        <taxon>lamiids</taxon>
        <taxon>Lamiales</taxon>
        <taxon>Orobanchaceae</taxon>
        <taxon>Pedicularideae</taxon>
        <taxon>Castillejinae</taxon>
        <taxon>Castilleja</taxon>
    </lineage>
</organism>
<reference evidence="2" key="1">
    <citation type="journal article" date="2024" name="IScience">
        <title>Strigolactones Initiate the Formation of Haustorium-like Structures in Castilleja.</title>
        <authorList>
            <person name="Buerger M."/>
            <person name="Peterson D."/>
            <person name="Chory J."/>
        </authorList>
    </citation>
    <scope>NUCLEOTIDE SEQUENCE [LARGE SCALE GENOMIC DNA]</scope>
</reference>
<comment type="caution">
    <text evidence="1">The sequence shown here is derived from an EMBL/GenBank/DDBJ whole genome shotgun (WGS) entry which is preliminary data.</text>
</comment>
<dbReference type="Gene3D" id="2.40.50.140">
    <property type="entry name" value="Nucleic acid-binding proteins"/>
    <property type="match status" value="1"/>
</dbReference>